<dbReference type="AlphaFoldDB" id="A0A4Y2T7V6"/>
<evidence type="ECO:0000256" key="1">
    <source>
        <dbReference type="SAM" id="Phobius"/>
    </source>
</evidence>
<accession>A0A4Y2T7V6</accession>
<evidence type="ECO:0000313" key="3">
    <source>
        <dbReference type="Proteomes" id="UP000499080"/>
    </source>
</evidence>
<evidence type="ECO:0000313" key="2">
    <source>
        <dbReference type="EMBL" id="GBN96702.1"/>
    </source>
</evidence>
<keyword evidence="1" id="KW-0472">Membrane</keyword>
<feature type="transmembrane region" description="Helical" evidence="1">
    <location>
        <begin position="30"/>
        <end position="49"/>
    </location>
</feature>
<comment type="caution">
    <text evidence="2">The sequence shown here is derived from an EMBL/GenBank/DDBJ whole genome shotgun (WGS) entry which is preliminary data.</text>
</comment>
<gene>
    <name evidence="2" type="ORF">AVEN_176121_1</name>
</gene>
<sequence length="99" mass="11704">MLAVRTELSIEKKSARIIVKNKDLLPINRFCIRTAFTAVLMMLYIYGMFYRTERRILGLKSTTIVKLWIEWLESSSAKEWESFLAWALGTLWYIAMYLS</sequence>
<name>A0A4Y2T7V6_ARAVE</name>
<keyword evidence="1" id="KW-1133">Transmembrane helix</keyword>
<keyword evidence="1" id="KW-0812">Transmembrane</keyword>
<keyword evidence="3" id="KW-1185">Reference proteome</keyword>
<dbReference type="Proteomes" id="UP000499080">
    <property type="component" value="Unassembled WGS sequence"/>
</dbReference>
<protein>
    <submittedName>
        <fullName evidence="2">Uncharacterized protein</fullName>
    </submittedName>
</protein>
<dbReference type="EMBL" id="BGPR01026724">
    <property type="protein sequence ID" value="GBN96702.1"/>
    <property type="molecule type" value="Genomic_DNA"/>
</dbReference>
<reference evidence="2 3" key="1">
    <citation type="journal article" date="2019" name="Sci. Rep.">
        <title>Orb-weaving spider Araneus ventricosus genome elucidates the spidroin gene catalogue.</title>
        <authorList>
            <person name="Kono N."/>
            <person name="Nakamura H."/>
            <person name="Ohtoshi R."/>
            <person name="Moran D.A.P."/>
            <person name="Shinohara A."/>
            <person name="Yoshida Y."/>
            <person name="Fujiwara M."/>
            <person name="Mori M."/>
            <person name="Tomita M."/>
            <person name="Arakawa K."/>
        </authorList>
    </citation>
    <scope>NUCLEOTIDE SEQUENCE [LARGE SCALE GENOMIC DNA]</scope>
</reference>
<organism evidence="2 3">
    <name type="scientific">Araneus ventricosus</name>
    <name type="common">Orbweaver spider</name>
    <name type="synonym">Epeira ventricosa</name>
    <dbReference type="NCBI Taxonomy" id="182803"/>
    <lineage>
        <taxon>Eukaryota</taxon>
        <taxon>Metazoa</taxon>
        <taxon>Ecdysozoa</taxon>
        <taxon>Arthropoda</taxon>
        <taxon>Chelicerata</taxon>
        <taxon>Arachnida</taxon>
        <taxon>Araneae</taxon>
        <taxon>Araneomorphae</taxon>
        <taxon>Entelegynae</taxon>
        <taxon>Araneoidea</taxon>
        <taxon>Araneidae</taxon>
        <taxon>Araneus</taxon>
    </lineage>
</organism>
<proteinExistence type="predicted"/>